<feature type="compositionally biased region" description="Basic and acidic residues" evidence="1">
    <location>
        <begin position="101"/>
        <end position="116"/>
    </location>
</feature>
<sequence length="140" mass="15021">VGGVRCRSASALCFKRSTCNAFRLEIEVASMRYSPSSGKDHSHRPVRHKSSVTIFVPGAPGTASNLEDVFRGETLAADFGLSVLDCTFLTDSSIPNMIRLEEPRSPGDPVPAEHNDGNVPGTPGISLYGIVAPRLPHAYR</sequence>
<dbReference type="AlphaFoldDB" id="A0AAF3ESE3"/>
<evidence type="ECO:0000256" key="1">
    <source>
        <dbReference type="SAM" id="MobiDB-lite"/>
    </source>
</evidence>
<proteinExistence type="predicted"/>
<name>A0AAF3ESE3_9BILA</name>
<reference evidence="3" key="1">
    <citation type="submission" date="2024-02" db="UniProtKB">
        <authorList>
            <consortium name="WormBaseParasite"/>
        </authorList>
    </citation>
    <scope>IDENTIFICATION</scope>
</reference>
<organism evidence="2 3">
    <name type="scientific">Mesorhabditis belari</name>
    <dbReference type="NCBI Taxonomy" id="2138241"/>
    <lineage>
        <taxon>Eukaryota</taxon>
        <taxon>Metazoa</taxon>
        <taxon>Ecdysozoa</taxon>
        <taxon>Nematoda</taxon>
        <taxon>Chromadorea</taxon>
        <taxon>Rhabditida</taxon>
        <taxon>Rhabditina</taxon>
        <taxon>Rhabditomorpha</taxon>
        <taxon>Rhabditoidea</taxon>
        <taxon>Rhabditidae</taxon>
        <taxon>Mesorhabditinae</taxon>
        <taxon>Mesorhabditis</taxon>
    </lineage>
</organism>
<evidence type="ECO:0000313" key="2">
    <source>
        <dbReference type="Proteomes" id="UP000887575"/>
    </source>
</evidence>
<feature type="region of interest" description="Disordered" evidence="1">
    <location>
        <begin position="101"/>
        <end position="121"/>
    </location>
</feature>
<dbReference type="WBParaSite" id="MBELARI_LOCUS1706">
    <property type="protein sequence ID" value="MBELARI_LOCUS1706"/>
    <property type="gene ID" value="MBELARI_LOCUS1706"/>
</dbReference>
<protein>
    <submittedName>
        <fullName evidence="3">Uncharacterized protein</fullName>
    </submittedName>
</protein>
<accession>A0AAF3ESE3</accession>
<evidence type="ECO:0000313" key="3">
    <source>
        <dbReference type="WBParaSite" id="MBELARI_LOCUS1706"/>
    </source>
</evidence>
<dbReference type="Proteomes" id="UP000887575">
    <property type="component" value="Unassembled WGS sequence"/>
</dbReference>
<keyword evidence="2" id="KW-1185">Reference proteome</keyword>